<dbReference type="EMBL" id="GL377303">
    <property type="protein sequence ID" value="EFJ00517.1"/>
    <property type="molecule type" value="Genomic_DNA"/>
</dbReference>
<sequence>MGKYTTSMFLADQLGYHAAAYQKDLSGQTAVVVGANVGLGYEAAKHFSTMGAARVVMACRSKERGTEAVERVQKETGLKNTELMLVDLADFASTAKFAAELEAKVDRLDLLVLNAGLVSNGPKRAATVDGWEQAIQVNVIASSILALLLLPLMIKTSRERHTIPRTVIVASAVHFWAARWGKEITDQPGLLKALSDLETFNPINRYWETKLFNILFTRALNERLRATHPTIIVNAVNPGLCTTNLTRNADLPWGIRVRQALLSVSAEVGSRELVWAALAGSEQAGSLRGQYISRNAVVEPSDFVLSEEGRIAQDRVWREIVAVGEKVDPKIGQIVKEYSLDV</sequence>
<dbReference type="SUPFAM" id="SSF51735">
    <property type="entry name" value="NAD(P)-binding Rossmann-fold domains"/>
    <property type="match status" value="1"/>
</dbReference>
<dbReference type="InterPro" id="IPR002347">
    <property type="entry name" value="SDR_fam"/>
</dbReference>
<dbReference type="OrthoDB" id="542013at2759"/>
<protein>
    <submittedName>
        <fullName evidence="3">Uncharacterized protein</fullName>
    </submittedName>
</protein>
<feature type="non-terminal residue" evidence="3">
    <location>
        <position position="342"/>
    </location>
</feature>
<gene>
    <name evidence="3" type="ORF">SCHCODRAFT_106105</name>
</gene>
<evidence type="ECO:0000256" key="1">
    <source>
        <dbReference type="ARBA" id="ARBA00006484"/>
    </source>
</evidence>
<dbReference type="InParanoid" id="D8PTJ9"/>
<keyword evidence="2" id="KW-0560">Oxidoreductase</keyword>
<dbReference type="KEGG" id="scm:SCHCO_02604699"/>
<dbReference type="GeneID" id="9594758"/>
<dbReference type="Gene3D" id="3.40.50.720">
    <property type="entry name" value="NAD(P)-binding Rossmann-like Domain"/>
    <property type="match status" value="1"/>
</dbReference>
<dbReference type="Proteomes" id="UP000007431">
    <property type="component" value="Unassembled WGS sequence"/>
</dbReference>
<dbReference type="AlphaFoldDB" id="D8PTJ9"/>
<dbReference type="Pfam" id="PF00106">
    <property type="entry name" value="adh_short"/>
    <property type="match status" value="1"/>
</dbReference>
<dbReference type="OMA" id="THIADHS"/>
<dbReference type="PANTHER" id="PTHR24320">
    <property type="entry name" value="RETINOL DEHYDROGENASE"/>
    <property type="match status" value="1"/>
</dbReference>
<evidence type="ECO:0000313" key="4">
    <source>
        <dbReference type="Proteomes" id="UP000007431"/>
    </source>
</evidence>
<dbReference type="GO" id="GO:0016491">
    <property type="term" value="F:oxidoreductase activity"/>
    <property type="evidence" value="ECO:0007669"/>
    <property type="project" value="UniProtKB-KW"/>
</dbReference>
<name>D8PTJ9_SCHCM</name>
<dbReference type="RefSeq" id="XP_003035419.1">
    <property type="nucleotide sequence ID" value="XM_003035373.1"/>
</dbReference>
<dbReference type="HOGENOM" id="CLU_010194_44_4_1"/>
<proteinExistence type="inferred from homology"/>
<dbReference type="PRINTS" id="PR00081">
    <property type="entry name" value="GDHRDH"/>
</dbReference>
<comment type="similarity">
    <text evidence="1">Belongs to the short-chain dehydrogenases/reductases (SDR) family.</text>
</comment>
<evidence type="ECO:0000256" key="2">
    <source>
        <dbReference type="ARBA" id="ARBA00023002"/>
    </source>
</evidence>
<evidence type="ECO:0000313" key="3">
    <source>
        <dbReference type="EMBL" id="EFJ00517.1"/>
    </source>
</evidence>
<reference evidence="3 4" key="1">
    <citation type="journal article" date="2010" name="Nat. Biotechnol.">
        <title>Genome sequence of the model mushroom Schizophyllum commune.</title>
        <authorList>
            <person name="Ohm R.A."/>
            <person name="de Jong J.F."/>
            <person name="Lugones L.G."/>
            <person name="Aerts A."/>
            <person name="Kothe E."/>
            <person name="Stajich J.E."/>
            <person name="de Vries R.P."/>
            <person name="Record E."/>
            <person name="Levasseur A."/>
            <person name="Baker S.E."/>
            <person name="Bartholomew K.A."/>
            <person name="Coutinho P.M."/>
            <person name="Erdmann S."/>
            <person name="Fowler T.J."/>
            <person name="Gathman A.C."/>
            <person name="Lombard V."/>
            <person name="Henrissat B."/>
            <person name="Knabe N."/>
            <person name="Kuees U."/>
            <person name="Lilly W.W."/>
            <person name="Lindquist E."/>
            <person name="Lucas S."/>
            <person name="Magnuson J.K."/>
            <person name="Piumi F."/>
            <person name="Raudaskoski M."/>
            <person name="Salamov A."/>
            <person name="Schmutz J."/>
            <person name="Schwarze F.W.M.R."/>
            <person name="vanKuyk P.A."/>
            <person name="Horton J.S."/>
            <person name="Grigoriev I.V."/>
            <person name="Woesten H.A.B."/>
        </authorList>
    </citation>
    <scope>NUCLEOTIDE SEQUENCE [LARGE SCALE GENOMIC DNA]</scope>
    <source>
        <strain evidence="4">H4-8 / FGSC 9210</strain>
    </source>
</reference>
<accession>D8PTJ9</accession>
<keyword evidence="4" id="KW-1185">Reference proteome</keyword>
<dbReference type="PANTHER" id="PTHR24320:SF152">
    <property type="entry name" value="SHORT-CHAIN DEHYDROGENASE_REDUCTASE FAMILY PROTEIN"/>
    <property type="match status" value="1"/>
</dbReference>
<dbReference type="eggNOG" id="KOG1208">
    <property type="taxonomic scope" value="Eukaryota"/>
</dbReference>
<dbReference type="VEuPathDB" id="FungiDB:SCHCODRAFT_02604699"/>
<organism evidence="4">
    <name type="scientific">Schizophyllum commune (strain H4-8 / FGSC 9210)</name>
    <name type="common">Split gill fungus</name>
    <dbReference type="NCBI Taxonomy" id="578458"/>
    <lineage>
        <taxon>Eukaryota</taxon>
        <taxon>Fungi</taxon>
        <taxon>Dikarya</taxon>
        <taxon>Basidiomycota</taxon>
        <taxon>Agaricomycotina</taxon>
        <taxon>Agaricomycetes</taxon>
        <taxon>Agaricomycetidae</taxon>
        <taxon>Agaricales</taxon>
        <taxon>Schizophyllaceae</taxon>
        <taxon>Schizophyllum</taxon>
    </lineage>
</organism>
<dbReference type="InterPro" id="IPR036291">
    <property type="entry name" value="NAD(P)-bd_dom_sf"/>
</dbReference>